<gene>
    <name evidence="1" type="ORF">LSH36_25g07072</name>
</gene>
<name>A0AAD9KBN1_9ANNE</name>
<organism evidence="1 2">
    <name type="scientific">Paralvinella palmiformis</name>
    <dbReference type="NCBI Taxonomy" id="53620"/>
    <lineage>
        <taxon>Eukaryota</taxon>
        <taxon>Metazoa</taxon>
        <taxon>Spiralia</taxon>
        <taxon>Lophotrochozoa</taxon>
        <taxon>Annelida</taxon>
        <taxon>Polychaeta</taxon>
        <taxon>Sedentaria</taxon>
        <taxon>Canalipalpata</taxon>
        <taxon>Terebellida</taxon>
        <taxon>Terebelliformia</taxon>
        <taxon>Alvinellidae</taxon>
        <taxon>Paralvinella</taxon>
    </lineage>
</organism>
<keyword evidence="2" id="KW-1185">Reference proteome</keyword>
<proteinExistence type="predicted"/>
<dbReference type="Proteomes" id="UP001208570">
    <property type="component" value="Unassembled WGS sequence"/>
</dbReference>
<accession>A0AAD9KBN1</accession>
<dbReference type="EMBL" id="JAODUP010000025">
    <property type="protein sequence ID" value="KAK2167700.1"/>
    <property type="molecule type" value="Genomic_DNA"/>
</dbReference>
<sequence>MVQCIEHLLGLGISDHLCLLVDIHVYTQTEIDKKPRLRRSAKPGNNIN</sequence>
<evidence type="ECO:0000313" key="1">
    <source>
        <dbReference type="EMBL" id="KAK2167700.1"/>
    </source>
</evidence>
<dbReference type="AlphaFoldDB" id="A0AAD9KBN1"/>
<comment type="caution">
    <text evidence="1">The sequence shown here is derived from an EMBL/GenBank/DDBJ whole genome shotgun (WGS) entry which is preliminary data.</text>
</comment>
<evidence type="ECO:0000313" key="2">
    <source>
        <dbReference type="Proteomes" id="UP001208570"/>
    </source>
</evidence>
<protein>
    <submittedName>
        <fullName evidence="1">Uncharacterized protein</fullName>
    </submittedName>
</protein>
<reference evidence="1" key="1">
    <citation type="journal article" date="2023" name="Mol. Biol. Evol.">
        <title>Third-Generation Sequencing Reveals the Adaptive Role of the Epigenome in Three Deep-Sea Polychaetes.</title>
        <authorList>
            <person name="Perez M."/>
            <person name="Aroh O."/>
            <person name="Sun Y."/>
            <person name="Lan Y."/>
            <person name="Juniper S.K."/>
            <person name="Young C.R."/>
            <person name="Angers B."/>
            <person name="Qian P.Y."/>
        </authorList>
    </citation>
    <scope>NUCLEOTIDE SEQUENCE</scope>
    <source>
        <strain evidence="1">P08H-3</strain>
    </source>
</reference>